<evidence type="ECO:0000313" key="3">
    <source>
        <dbReference type="Proteomes" id="UP000223906"/>
    </source>
</evidence>
<keyword evidence="3" id="KW-1185">Reference proteome</keyword>
<protein>
    <submittedName>
        <fullName evidence="2">Uncharacterized protein</fullName>
    </submittedName>
</protein>
<reference evidence="2 3" key="1">
    <citation type="submission" date="2017-02" db="EMBL/GenBank/DDBJ databases">
        <title>The first characterized phage against a member of the ecologically important #sphingomonads reveals high dissimilarity against all other known phages.</title>
        <authorList>
            <person name="Nielsen T.K."/>
            <person name="Carstens A.B."/>
            <person name="Kot W."/>
            <person name="Lametsch R."/>
            <person name="Neve H."/>
            <person name="Hansen L.H."/>
        </authorList>
    </citation>
    <scope>NUCLEOTIDE SEQUENCE [LARGE SCALE GENOMIC DNA]</scope>
</reference>
<proteinExistence type="predicted"/>
<evidence type="ECO:0000256" key="1">
    <source>
        <dbReference type="SAM" id="MobiDB-lite"/>
    </source>
</evidence>
<sequence>MDAHGYLFKGYASKAAPDFTPSLIGQEPGASKGTGQDAYFERVEIDDRHIDTIKRSRWAVFDNSDADAAAINPTESAGNDPILAVKGRAGSYYIPLSELYEIAASNHDDDTIALIEKLFPNAG</sequence>
<evidence type="ECO:0000313" key="2">
    <source>
        <dbReference type="EMBL" id="ARK07567.1"/>
    </source>
</evidence>
<name>A0A1W6DX26_9CAUD</name>
<accession>A0A1W6DX26</accession>
<gene>
    <name evidence="2" type="ORF">LAV_00192</name>
</gene>
<organism evidence="2 3">
    <name type="scientific">Sphingobium phage Lacusarx</name>
    <dbReference type="NCBI Taxonomy" id="1980139"/>
    <lineage>
        <taxon>Viruses</taxon>
        <taxon>Duplodnaviria</taxon>
        <taxon>Heunggongvirae</taxon>
        <taxon>Uroviricota</taxon>
        <taxon>Caudoviricetes</taxon>
        <taxon>Lacusarxvirus</taxon>
        <taxon>Lacusarxvirus lacusarx</taxon>
    </lineage>
</organism>
<feature type="region of interest" description="Disordered" evidence="1">
    <location>
        <begin position="16"/>
        <end position="36"/>
    </location>
</feature>
<dbReference type="EMBL" id="KY629563">
    <property type="protein sequence ID" value="ARK07567.1"/>
    <property type="molecule type" value="Genomic_DNA"/>
</dbReference>
<dbReference type="Proteomes" id="UP000223906">
    <property type="component" value="Segment"/>
</dbReference>